<feature type="transmembrane region" description="Helical" evidence="11">
    <location>
        <begin position="198"/>
        <end position="219"/>
    </location>
</feature>
<dbReference type="GO" id="GO:0005886">
    <property type="term" value="C:plasma membrane"/>
    <property type="evidence" value="ECO:0007669"/>
    <property type="project" value="TreeGrafter"/>
</dbReference>
<keyword evidence="3" id="KW-0813">Transport</keyword>
<name>A0AAN7BJU8_9PEZI</name>
<dbReference type="InterPro" id="IPR051410">
    <property type="entry name" value="Ferric/Cupric_Reductase"/>
</dbReference>
<evidence type="ECO:0000256" key="9">
    <source>
        <dbReference type="ARBA" id="ARBA00023136"/>
    </source>
</evidence>
<dbReference type="InterPro" id="IPR039261">
    <property type="entry name" value="FNR_nucleotide-bd"/>
</dbReference>
<dbReference type="PANTHER" id="PTHR32361">
    <property type="entry name" value="FERRIC/CUPRIC REDUCTASE TRANSMEMBRANE COMPONENT"/>
    <property type="match status" value="1"/>
</dbReference>
<keyword evidence="6 11" id="KW-1133">Transmembrane helix</keyword>
<keyword evidence="7" id="KW-0560">Oxidoreductase</keyword>
<dbReference type="InterPro" id="IPR013130">
    <property type="entry name" value="Fe3_Rdtase_TM_dom"/>
</dbReference>
<organism evidence="13 14">
    <name type="scientific">Podospora fimiseda</name>
    <dbReference type="NCBI Taxonomy" id="252190"/>
    <lineage>
        <taxon>Eukaryota</taxon>
        <taxon>Fungi</taxon>
        <taxon>Dikarya</taxon>
        <taxon>Ascomycota</taxon>
        <taxon>Pezizomycotina</taxon>
        <taxon>Sordariomycetes</taxon>
        <taxon>Sordariomycetidae</taxon>
        <taxon>Sordariales</taxon>
        <taxon>Podosporaceae</taxon>
        <taxon>Podospora</taxon>
    </lineage>
</organism>
<evidence type="ECO:0000256" key="7">
    <source>
        <dbReference type="ARBA" id="ARBA00023002"/>
    </source>
</evidence>
<keyword evidence="9 11" id="KW-0472">Membrane</keyword>
<evidence type="ECO:0000256" key="2">
    <source>
        <dbReference type="ARBA" id="ARBA00006278"/>
    </source>
</evidence>
<dbReference type="SUPFAM" id="SSF52343">
    <property type="entry name" value="Ferredoxin reductase-like, C-terminal NADP-linked domain"/>
    <property type="match status" value="1"/>
</dbReference>
<dbReference type="SFLD" id="SFLDS00052">
    <property type="entry name" value="Ferric_Reductase_Domain"/>
    <property type="match status" value="1"/>
</dbReference>
<feature type="transmembrane region" description="Helical" evidence="11">
    <location>
        <begin position="171"/>
        <end position="192"/>
    </location>
</feature>
<dbReference type="GO" id="GO:0000293">
    <property type="term" value="F:ferric-chelate reductase activity"/>
    <property type="evidence" value="ECO:0007669"/>
    <property type="project" value="UniProtKB-ARBA"/>
</dbReference>
<evidence type="ECO:0000256" key="11">
    <source>
        <dbReference type="SAM" id="Phobius"/>
    </source>
</evidence>
<comment type="caution">
    <text evidence="13">The sequence shown here is derived from an EMBL/GenBank/DDBJ whole genome shotgun (WGS) entry which is preliminary data.</text>
</comment>
<evidence type="ECO:0000256" key="4">
    <source>
        <dbReference type="ARBA" id="ARBA00022692"/>
    </source>
</evidence>
<dbReference type="GO" id="GO:0006826">
    <property type="term" value="P:iron ion transport"/>
    <property type="evidence" value="ECO:0007669"/>
    <property type="project" value="TreeGrafter"/>
</dbReference>
<dbReference type="PANTHER" id="PTHR32361:SF28">
    <property type="entry name" value="FRP1P"/>
    <property type="match status" value="1"/>
</dbReference>
<comment type="subcellular location">
    <subcellularLocation>
        <location evidence="1">Membrane</location>
        <topology evidence="1">Multi-pass membrane protein</topology>
    </subcellularLocation>
</comment>
<evidence type="ECO:0000313" key="13">
    <source>
        <dbReference type="EMBL" id="KAK4224579.1"/>
    </source>
</evidence>
<dbReference type="Proteomes" id="UP001301958">
    <property type="component" value="Unassembled WGS sequence"/>
</dbReference>
<keyword evidence="14" id="KW-1185">Reference proteome</keyword>
<evidence type="ECO:0000256" key="3">
    <source>
        <dbReference type="ARBA" id="ARBA00022448"/>
    </source>
</evidence>
<evidence type="ECO:0000313" key="14">
    <source>
        <dbReference type="Proteomes" id="UP001301958"/>
    </source>
</evidence>
<accession>A0AAN7BJU8</accession>
<evidence type="ECO:0000259" key="12">
    <source>
        <dbReference type="PROSITE" id="PS51384"/>
    </source>
</evidence>
<evidence type="ECO:0000256" key="6">
    <source>
        <dbReference type="ARBA" id="ARBA00022989"/>
    </source>
</evidence>
<protein>
    <submittedName>
        <fullName evidence="13">Ferric reductase transmembrane component</fullName>
    </submittedName>
</protein>
<feature type="transmembrane region" description="Helical" evidence="11">
    <location>
        <begin position="20"/>
        <end position="41"/>
    </location>
</feature>
<gene>
    <name evidence="13" type="ORF">QBC38DRAFT_15715</name>
</gene>
<dbReference type="CDD" id="cd06186">
    <property type="entry name" value="NOX_Duox_like_FAD_NADP"/>
    <property type="match status" value="1"/>
</dbReference>
<feature type="transmembrane region" description="Helical" evidence="11">
    <location>
        <begin position="231"/>
        <end position="253"/>
    </location>
</feature>
<feature type="transmembrane region" description="Helical" evidence="11">
    <location>
        <begin position="103"/>
        <end position="122"/>
    </location>
</feature>
<keyword evidence="8" id="KW-0406">Ion transport</keyword>
<dbReference type="InterPro" id="IPR017927">
    <property type="entry name" value="FAD-bd_FR_type"/>
</dbReference>
<keyword evidence="4 11" id="KW-0812">Transmembrane</keyword>
<dbReference type="SFLD" id="SFLDG01168">
    <property type="entry name" value="Ferric_reductase_subgroup_(FRE"/>
    <property type="match status" value="1"/>
</dbReference>
<feature type="region of interest" description="Disordered" evidence="10">
    <location>
        <begin position="469"/>
        <end position="490"/>
    </location>
</feature>
<dbReference type="GO" id="GO:0015677">
    <property type="term" value="P:copper ion import"/>
    <property type="evidence" value="ECO:0007669"/>
    <property type="project" value="TreeGrafter"/>
</dbReference>
<feature type="compositionally biased region" description="Polar residues" evidence="10">
    <location>
        <begin position="469"/>
        <end position="482"/>
    </location>
</feature>
<dbReference type="Pfam" id="PF08030">
    <property type="entry name" value="NAD_binding_6"/>
    <property type="match status" value="1"/>
</dbReference>
<evidence type="ECO:0000256" key="5">
    <source>
        <dbReference type="ARBA" id="ARBA00022982"/>
    </source>
</evidence>
<dbReference type="Pfam" id="PF01794">
    <property type="entry name" value="Ferric_reduct"/>
    <property type="match status" value="1"/>
</dbReference>
<dbReference type="Pfam" id="PF08022">
    <property type="entry name" value="FAD_binding_8"/>
    <property type="match status" value="1"/>
</dbReference>
<reference evidence="13" key="1">
    <citation type="journal article" date="2023" name="Mol. Phylogenet. Evol.">
        <title>Genome-scale phylogeny and comparative genomics of the fungal order Sordariales.</title>
        <authorList>
            <person name="Hensen N."/>
            <person name="Bonometti L."/>
            <person name="Westerberg I."/>
            <person name="Brannstrom I.O."/>
            <person name="Guillou S."/>
            <person name="Cros-Aarteil S."/>
            <person name="Calhoun S."/>
            <person name="Haridas S."/>
            <person name="Kuo A."/>
            <person name="Mondo S."/>
            <person name="Pangilinan J."/>
            <person name="Riley R."/>
            <person name="LaButti K."/>
            <person name="Andreopoulos B."/>
            <person name="Lipzen A."/>
            <person name="Chen C."/>
            <person name="Yan M."/>
            <person name="Daum C."/>
            <person name="Ng V."/>
            <person name="Clum A."/>
            <person name="Steindorff A."/>
            <person name="Ohm R.A."/>
            <person name="Martin F."/>
            <person name="Silar P."/>
            <person name="Natvig D.O."/>
            <person name="Lalanne C."/>
            <person name="Gautier V."/>
            <person name="Ament-Velasquez S.L."/>
            <person name="Kruys A."/>
            <person name="Hutchinson M.I."/>
            <person name="Powell A.J."/>
            <person name="Barry K."/>
            <person name="Miller A.N."/>
            <person name="Grigoriev I.V."/>
            <person name="Debuchy R."/>
            <person name="Gladieux P."/>
            <person name="Hiltunen Thoren M."/>
            <person name="Johannesson H."/>
        </authorList>
    </citation>
    <scope>NUCLEOTIDE SEQUENCE</scope>
    <source>
        <strain evidence="13">CBS 990.96</strain>
    </source>
</reference>
<evidence type="ECO:0000256" key="1">
    <source>
        <dbReference type="ARBA" id="ARBA00004141"/>
    </source>
</evidence>
<dbReference type="InterPro" id="IPR013121">
    <property type="entry name" value="Fe_red_NAD-bd_6"/>
</dbReference>
<feature type="transmembrane region" description="Helical" evidence="11">
    <location>
        <begin position="406"/>
        <end position="425"/>
    </location>
</feature>
<comment type="similarity">
    <text evidence="2">Belongs to the ferric reductase (FRE) family.</text>
</comment>
<reference evidence="13" key="2">
    <citation type="submission" date="2023-05" db="EMBL/GenBank/DDBJ databases">
        <authorList>
            <consortium name="Lawrence Berkeley National Laboratory"/>
            <person name="Steindorff A."/>
            <person name="Hensen N."/>
            <person name="Bonometti L."/>
            <person name="Westerberg I."/>
            <person name="Brannstrom I.O."/>
            <person name="Guillou S."/>
            <person name="Cros-Aarteil S."/>
            <person name="Calhoun S."/>
            <person name="Haridas S."/>
            <person name="Kuo A."/>
            <person name="Mondo S."/>
            <person name="Pangilinan J."/>
            <person name="Riley R."/>
            <person name="Labutti K."/>
            <person name="Andreopoulos B."/>
            <person name="Lipzen A."/>
            <person name="Chen C."/>
            <person name="Yanf M."/>
            <person name="Daum C."/>
            <person name="Ng V."/>
            <person name="Clum A."/>
            <person name="Ohm R."/>
            <person name="Martin F."/>
            <person name="Silar P."/>
            <person name="Natvig D."/>
            <person name="Lalanne C."/>
            <person name="Gautier V."/>
            <person name="Ament-Velasquez S.L."/>
            <person name="Kruys A."/>
            <person name="Hutchinson M.I."/>
            <person name="Powell A.J."/>
            <person name="Barry K."/>
            <person name="Miller A.N."/>
            <person name="Grigoriev I.V."/>
            <person name="Debuchy R."/>
            <person name="Gladieux P."/>
            <person name="Thoren M.H."/>
            <person name="Johannesson H."/>
        </authorList>
    </citation>
    <scope>NUCLEOTIDE SEQUENCE</scope>
    <source>
        <strain evidence="13">CBS 990.96</strain>
    </source>
</reference>
<evidence type="ECO:0000256" key="8">
    <source>
        <dbReference type="ARBA" id="ARBA00023065"/>
    </source>
</evidence>
<dbReference type="EMBL" id="MU865389">
    <property type="protein sequence ID" value="KAK4224579.1"/>
    <property type="molecule type" value="Genomic_DNA"/>
</dbReference>
<dbReference type="GO" id="GO:0006879">
    <property type="term" value="P:intracellular iron ion homeostasis"/>
    <property type="evidence" value="ECO:0007669"/>
    <property type="project" value="TreeGrafter"/>
</dbReference>
<dbReference type="InterPro" id="IPR013112">
    <property type="entry name" value="FAD-bd_8"/>
</dbReference>
<feature type="domain" description="FAD-binding FR-type" evidence="12">
    <location>
        <begin position="272"/>
        <end position="399"/>
    </location>
</feature>
<proteinExistence type="inferred from homology"/>
<keyword evidence="5" id="KW-0249">Electron transport</keyword>
<sequence>MGYKFLDLNEAEKIARRETLWKYAVIAELSNLIPVVIILLFRLGKWTSASRGGEYETIPSSPVVKKKRSEGSGQWALSVRKAKWWLGEDVVAFGTVMGQRDQWLVGTVWASWLLLLSFLETGEDYLHLTKRLGLVAVSQYPLQYLLSLKSLNPLCYLLKSSHDRVNRWHRVSARVTTFLLYLHAILYLNFFIQTSRLYRLAVPIVFTGVLAFVFLNTLITTALRPVRHFSYRLFFITHLTFAISIPFLILIHAPPARPFMIQSLLVFFIDLVSRKMDTVTAATTFSTIPGTNLIKLSVKIPQRKINRFHSAPGSHVYLNIPAAARHSATSSPTSIQTLLFEFLFNPFTVASVSDSQAELTLVARHSGGPMTSALARCSKPSLSTIPLNIEGPYGNPLSTLSSASNILLVAGGIGSTFILPLYFALRSENLQTKITVIWAVQTPGDATWAFETYPSLLNDDNIQIFVTGQSGSNQEETRSSGSDAEGGTEMGQMFRRRGGKYTTENNRKRPDLARIVDGVFREAGEVGKVGVAVCGPGGMARGVRRETGKWVGRGRDVVFWKEGFGF</sequence>
<dbReference type="PROSITE" id="PS51384">
    <property type="entry name" value="FAD_FR"/>
    <property type="match status" value="1"/>
</dbReference>
<evidence type="ECO:0000256" key="10">
    <source>
        <dbReference type="SAM" id="MobiDB-lite"/>
    </source>
</evidence>
<dbReference type="AlphaFoldDB" id="A0AAN7BJU8"/>
<dbReference type="Gene3D" id="3.40.50.80">
    <property type="entry name" value="Nucleotide-binding domain of ferredoxin-NADP reductase (FNR) module"/>
    <property type="match status" value="1"/>
</dbReference>